<dbReference type="Pfam" id="PF12220">
    <property type="entry name" value="U1snRNP70_N"/>
    <property type="match status" value="1"/>
</dbReference>
<dbReference type="InterPro" id="IPR022023">
    <property type="entry name" value="U1snRNP70_N"/>
</dbReference>
<keyword evidence="5" id="KW-0539">Nucleus</keyword>
<feature type="domain" description="RRM" evidence="9">
    <location>
        <begin position="147"/>
        <end position="225"/>
    </location>
</feature>
<dbReference type="GO" id="GO:0003729">
    <property type="term" value="F:mRNA binding"/>
    <property type="evidence" value="ECO:0007669"/>
    <property type="project" value="TreeGrafter"/>
</dbReference>
<dbReference type="GO" id="GO:0016607">
    <property type="term" value="C:nuclear speck"/>
    <property type="evidence" value="ECO:0007669"/>
    <property type="project" value="UniProtKB-SubCell"/>
</dbReference>
<dbReference type="GO" id="GO:0005685">
    <property type="term" value="C:U1 snRNP"/>
    <property type="evidence" value="ECO:0007669"/>
    <property type="project" value="TreeGrafter"/>
</dbReference>
<evidence type="ECO:0000256" key="8">
    <source>
        <dbReference type="SAM" id="MobiDB-lite"/>
    </source>
</evidence>
<dbReference type="InterPro" id="IPR035979">
    <property type="entry name" value="RBD_domain_sf"/>
</dbReference>
<dbReference type="EMBL" id="JALJOQ010000011">
    <property type="protein sequence ID" value="KAK9811126.1"/>
    <property type="molecule type" value="Genomic_DNA"/>
</dbReference>
<dbReference type="Proteomes" id="UP001465755">
    <property type="component" value="Unassembled WGS sequence"/>
</dbReference>
<dbReference type="InterPro" id="IPR034143">
    <property type="entry name" value="snRNP70_RRM"/>
</dbReference>
<feature type="region of interest" description="Disordered" evidence="8">
    <location>
        <begin position="222"/>
        <end position="370"/>
    </location>
</feature>
<organism evidence="10 11">
    <name type="scientific">Symbiochloris irregularis</name>
    <dbReference type="NCBI Taxonomy" id="706552"/>
    <lineage>
        <taxon>Eukaryota</taxon>
        <taxon>Viridiplantae</taxon>
        <taxon>Chlorophyta</taxon>
        <taxon>core chlorophytes</taxon>
        <taxon>Trebouxiophyceae</taxon>
        <taxon>Trebouxiales</taxon>
        <taxon>Trebouxiaceae</taxon>
        <taxon>Symbiochloris</taxon>
    </lineage>
</organism>
<feature type="compositionally biased region" description="Basic and acidic residues" evidence="8">
    <location>
        <begin position="242"/>
        <end position="252"/>
    </location>
</feature>
<dbReference type="GO" id="GO:0071004">
    <property type="term" value="C:U2-type prespliceosome"/>
    <property type="evidence" value="ECO:0007669"/>
    <property type="project" value="TreeGrafter"/>
</dbReference>
<evidence type="ECO:0000256" key="4">
    <source>
        <dbReference type="ARBA" id="ARBA00022884"/>
    </source>
</evidence>
<sequence length="370" mass="42024">MSRLNPAAAAKLEAERKLKEGISGHRTGLPKRLLELFAANEPLSTLTPSRKKDPKLPYTGIAGCVDLFAQAGDDEYEPPPETERPPSPRKFRNPELKLQARVDQESRAEKKLRVSTELVEEAKEAIAKGVKSWDPAKDPNAQGDPFKTLFVARLSYEVTEKKLRREFEEYGPVKRVRLVHDKNSDKPRGYAFVEFEHKNDLKTAYKTADGKKLEGRRICVDVERGRTVPGWQPKRLGGGKGGENRAWREPKKASKRISAGLPPTTIPGTAAAPAPPREPERPPPPREHRPPPPAPARPDPRDRPRDRERENMPPPPAADGRRSDRDRSGRDTDRKRERGYEDDRSSKRPREDDRARSWRSRCYSVTKQTW</sequence>
<name>A0AAW1PRQ5_9CHLO</name>
<gene>
    <name evidence="10" type="ORF">WJX73_004790</name>
</gene>
<protein>
    <recommendedName>
        <fullName evidence="3">U1 small nuclear ribonucleoprotein 70 kDa</fullName>
    </recommendedName>
</protein>
<dbReference type="PROSITE" id="PS50102">
    <property type="entry name" value="RRM"/>
    <property type="match status" value="1"/>
</dbReference>
<comment type="caution">
    <text evidence="10">The sequence shown here is derived from an EMBL/GenBank/DDBJ whole genome shotgun (WGS) entry which is preliminary data.</text>
</comment>
<keyword evidence="4 7" id="KW-0694">RNA-binding</keyword>
<feature type="compositionally biased region" description="Low complexity" evidence="8">
    <location>
        <begin position="262"/>
        <end position="272"/>
    </location>
</feature>
<dbReference type="PANTHER" id="PTHR13952">
    <property type="entry name" value="U1 SMALL NUCLEAR RIBONUCLEOPROTEIN 70 KD"/>
    <property type="match status" value="1"/>
</dbReference>
<dbReference type="GO" id="GO:0000398">
    <property type="term" value="P:mRNA splicing, via spliceosome"/>
    <property type="evidence" value="ECO:0007669"/>
    <property type="project" value="TreeGrafter"/>
</dbReference>
<accession>A0AAW1PRQ5</accession>
<dbReference type="SUPFAM" id="SSF54928">
    <property type="entry name" value="RNA-binding domain, RBD"/>
    <property type="match status" value="1"/>
</dbReference>
<dbReference type="SMART" id="SM00360">
    <property type="entry name" value="RRM"/>
    <property type="match status" value="1"/>
</dbReference>
<dbReference type="InterPro" id="IPR000504">
    <property type="entry name" value="RRM_dom"/>
</dbReference>
<dbReference type="Gene3D" id="3.30.70.330">
    <property type="match status" value="1"/>
</dbReference>
<evidence type="ECO:0000256" key="2">
    <source>
        <dbReference type="ARBA" id="ARBA00004642"/>
    </source>
</evidence>
<keyword evidence="6" id="KW-0687">Ribonucleoprotein</keyword>
<feature type="region of interest" description="Disordered" evidence="8">
    <location>
        <begin position="69"/>
        <end position="113"/>
    </location>
</feature>
<dbReference type="InterPro" id="IPR051183">
    <property type="entry name" value="U1_U11-U12_snRNP_70-35kDa"/>
</dbReference>
<dbReference type="GO" id="GO:0030619">
    <property type="term" value="F:U1 snRNA binding"/>
    <property type="evidence" value="ECO:0007669"/>
    <property type="project" value="InterPro"/>
</dbReference>
<dbReference type="InterPro" id="IPR012677">
    <property type="entry name" value="Nucleotide-bd_a/b_plait_sf"/>
</dbReference>
<feature type="compositionally biased region" description="Basic and acidic residues" evidence="8">
    <location>
        <begin position="298"/>
        <end position="311"/>
    </location>
</feature>
<dbReference type="PANTHER" id="PTHR13952:SF5">
    <property type="entry name" value="U1 SMALL NUCLEAR RIBONUCLEOPROTEIN 70 KDA"/>
    <property type="match status" value="1"/>
</dbReference>
<evidence type="ECO:0000313" key="11">
    <source>
        <dbReference type="Proteomes" id="UP001465755"/>
    </source>
</evidence>
<dbReference type="AlphaFoldDB" id="A0AAW1PRQ5"/>
<feature type="compositionally biased region" description="Basic and acidic residues" evidence="8">
    <location>
        <begin position="81"/>
        <end position="113"/>
    </location>
</feature>
<evidence type="ECO:0000256" key="7">
    <source>
        <dbReference type="PROSITE-ProRule" id="PRU00176"/>
    </source>
</evidence>
<dbReference type="FunFam" id="3.30.70.330:FF:001585">
    <property type="entry name" value="U1 small nuclear ribonucleoprotein 70 kDa"/>
    <property type="match status" value="1"/>
</dbReference>
<proteinExistence type="predicted"/>
<dbReference type="CDD" id="cd12236">
    <property type="entry name" value="RRM_snRNP70"/>
    <property type="match status" value="1"/>
</dbReference>
<dbReference type="Pfam" id="PF00076">
    <property type="entry name" value="RRM_1"/>
    <property type="match status" value="1"/>
</dbReference>
<evidence type="ECO:0000259" key="9">
    <source>
        <dbReference type="PROSITE" id="PS50102"/>
    </source>
</evidence>
<evidence type="ECO:0000313" key="10">
    <source>
        <dbReference type="EMBL" id="KAK9811126.1"/>
    </source>
</evidence>
<dbReference type="GO" id="GO:0071011">
    <property type="term" value="C:precatalytic spliceosome"/>
    <property type="evidence" value="ECO:0007669"/>
    <property type="project" value="TreeGrafter"/>
</dbReference>
<evidence type="ECO:0000256" key="1">
    <source>
        <dbReference type="ARBA" id="ARBA00004324"/>
    </source>
</evidence>
<evidence type="ECO:0000256" key="3">
    <source>
        <dbReference type="ARBA" id="ARBA00016996"/>
    </source>
</evidence>
<comment type="subcellular location">
    <subcellularLocation>
        <location evidence="1">Nucleus speckle</location>
    </subcellularLocation>
    <subcellularLocation>
        <location evidence="2">Nucleus</location>
        <location evidence="2">Nucleoplasm</location>
    </subcellularLocation>
</comment>
<feature type="compositionally biased region" description="Basic and acidic residues" evidence="8">
    <location>
        <begin position="277"/>
        <end position="290"/>
    </location>
</feature>
<keyword evidence="11" id="KW-1185">Reference proteome</keyword>
<reference evidence="10 11" key="1">
    <citation type="journal article" date="2024" name="Nat. Commun.">
        <title>Phylogenomics reveals the evolutionary origins of lichenization in chlorophyte algae.</title>
        <authorList>
            <person name="Puginier C."/>
            <person name="Libourel C."/>
            <person name="Otte J."/>
            <person name="Skaloud P."/>
            <person name="Haon M."/>
            <person name="Grisel S."/>
            <person name="Petersen M."/>
            <person name="Berrin J.G."/>
            <person name="Delaux P.M."/>
            <person name="Dal Grande F."/>
            <person name="Keller J."/>
        </authorList>
    </citation>
    <scope>NUCLEOTIDE SEQUENCE [LARGE SCALE GENOMIC DNA]</scope>
    <source>
        <strain evidence="10 11">SAG 2036</strain>
    </source>
</reference>
<evidence type="ECO:0000256" key="5">
    <source>
        <dbReference type="ARBA" id="ARBA00023242"/>
    </source>
</evidence>
<evidence type="ECO:0000256" key="6">
    <source>
        <dbReference type="ARBA" id="ARBA00023274"/>
    </source>
</evidence>
<feature type="compositionally biased region" description="Basic and acidic residues" evidence="8">
    <location>
        <begin position="319"/>
        <end position="356"/>
    </location>
</feature>